<dbReference type="FunFam" id="1.10.238.10:FF:000001">
    <property type="entry name" value="Calmodulin 1"/>
    <property type="match status" value="1"/>
</dbReference>
<protein>
    <recommendedName>
        <fullName evidence="4">EF-hand domain-containing protein</fullName>
    </recommendedName>
</protein>
<proteinExistence type="predicted"/>
<keyword evidence="2" id="KW-0677">Repeat</keyword>
<evidence type="ECO:0000256" key="3">
    <source>
        <dbReference type="SAM" id="MobiDB-lite"/>
    </source>
</evidence>
<keyword evidence="6" id="KW-1185">Reference proteome</keyword>
<evidence type="ECO:0000313" key="5">
    <source>
        <dbReference type="EMBL" id="KAG6517726.1"/>
    </source>
</evidence>
<feature type="domain" description="EF-hand" evidence="4">
    <location>
        <begin position="139"/>
        <end position="174"/>
    </location>
</feature>
<name>A0A8J5L8A9_ZINOF</name>
<dbReference type="PANTHER" id="PTHR10891">
    <property type="entry name" value="EF-HAND CALCIUM-BINDING DOMAIN CONTAINING PROTEIN"/>
    <property type="match status" value="1"/>
</dbReference>
<dbReference type="AlphaFoldDB" id="A0A8J5L8A9"/>
<dbReference type="InterPro" id="IPR018247">
    <property type="entry name" value="EF_Hand_1_Ca_BS"/>
</dbReference>
<gene>
    <name evidence="5" type="ORF">ZIOFF_021124</name>
</gene>
<evidence type="ECO:0000313" key="6">
    <source>
        <dbReference type="Proteomes" id="UP000734854"/>
    </source>
</evidence>
<dbReference type="Proteomes" id="UP000734854">
    <property type="component" value="Unassembled WGS sequence"/>
</dbReference>
<dbReference type="CDD" id="cd00051">
    <property type="entry name" value="EFh"/>
    <property type="match status" value="2"/>
</dbReference>
<feature type="compositionally biased region" description="Basic and acidic residues" evidence="3">
    <location>
        <begin position="37"/>
        <end position="49"/>
    </location>
</feature>
<keyword evidence="1" id="KW-0479">Metal-binding</keyword>
<feature type="domain" description="EF-hand" evidence="4">
    <location>
        <begin position="33"/>
        <end position="68"/>
    </location>
</feature>
<feature type="domain" description="EF-hand" evidence="4">
    <location>
        <begin position="103"/>
        <end position="138"/>
    </location>
</feature>
<dbReference type="EMBL" id="JACMSC010000006">
    <property type="protein sequence ID" value="KAG6517726.1"/>
    <property type="molecule type" value="Genomic_DNA"/>
</dbReference>
<evidence type="ECO:0000259" key="4">
    <source>
        <dbReference type="PROSITE" id="PS50222"/>
    </source>
</evidence>
<feature type="compositionally biased region" description="Low complexity" evidence="3">
    <location>
        <begin position="25"/>
        <end position="35"/>
    </location>
</feature>
<comment type="caution">
    <text evidence="5">The sequence shown here is derived from an EMBL/GenBank/DDBJ whole genome shotgun (WGS) entry which is preliminary data.</text>
</comment>
<evidence type="ECO:0000256" key="2">
    <source>
        <dbReference type="ARBA" id="ARBA00022737"/>
    </source>
</evidence>
<sequence>MGKIRSLFRLRRPKSQHSSPPSPSTPSSSSSSSASGDLERVFNKFDSNGDGKISSEELAAVLSNLGHPPSEDELRRMMVEADSDGDGFISLEEFVEINSPPASIDEDLRLAFAVFDLDRNGVISADELSQVLIGIGEGASVAQCRRMIQGVDRDGDGLVSFEEFKAMMTCGAGFSRACAALAAANAAAE</sequence>
<dbReference type="PROSITE" id="PS50222">
    <property type="entry name" value="EF_HAND_2"/>
    <property type="match status" value="4"/>
</dbReference>
<dbReference type="SMART" id="SM00054">
    <property type="entry name" value="EFh"/>
    <property type="match status" value="4"/>
</dbReference>
<dbReference type="Pfam" id="PF13499">
    <property type="entry name" value="EF-hand_7"/>
    <property type="match status" value="2"/>
</dbReference>
<feature type="region of interest" description="Disordered" evidence="3">
    <location>
        <begin position="1"/>
        <end position="49"/>
    </location>
</feature>
<dbReference type="InterPro" id="IPR039647">
    <property type="entry name" value="EF_hand_pair_protein_CML-like"/>
</dbReference>
<dbReference type="InterPro" id="IPR002048">
    <property type="entry name" value="EF_hand_dom"/>
</dbReference>
<dbReference type="PROSITE" id="PS00018">
    <property type="entry name" value="EF_HAND_1"/>
    <property type="match status" value="3"/>
</dbReference>
<organism evidence="5 6">
    <name type="scientific">Zingiber officinale</name>
    <name type="common">Ginger</name>
    <name type="synonym">Amomum zingiber</name>
    <dbReference type="NCBI Taxonomy" id="94328"/>
    <lineage>
        <taxon>Eukaryota</taxon>
        <taxon>Viridiplantae</taxon>
        <taxon>Streptophyta</taxon>
        <taxon>Embryophyta</taxon>
        <taxon>Tracheophyta</taxon>
        <taxon>Spermatophyta</taxon>
        <taxon>Magnoliopsida</taxon>
        <taxon>Liliopsida</taxon>
        <taxon>Zingiberales</taxon>
        <taxon>Zingiberaceae</taxon>
        <taxon>Zingiber</taxon>
    </lineage>
</organism>
<reference evidence="5 6" key="1">
    <citation type="submission" date="2020-08" db="EMBL/GenBank/DDBJ databases">
        <title>Plant Genome Project.</title>
        <authorList>
            <person name="Zhang R.-G."/>
        </authorList>
    </citation>
    <scope>NUCLEOTIDE SEQUENCE [LARGE SCALE GENOMIC DNA]</scope>
    <source>
        <tissue evidence="5">Rhizome</tissue>
    </source>
</reference>
<feature type="compositionally biased region" description="Basic residues" evidence="3">
    <location>
        <begin position="1"/>
        <end position="15"/>
    </location>
</feature>
<dbReference type="OrthoDB" id="26525at2759"/>
<feature type="domain" description="EF-hand" evidence="4">
    <location>
        <begin position="69"/>
        <end position="97"/>
    </location>
</feature>
<accession>A0A8J5L8A9</accession>
<dbReference type="GO" id="GO:0005509">
    <property type="term" value="F:calcium ion binding"/>
    <property type="evidence" value="ECO:0007669"/>
    <property type="project" value="InterPro"/>
</dbReference>
<evidence type="ECO:0000256" key="1">
    <source>
        <dbReference type="ARBA" id="ARBA00022723"/>
    </source>
</evidence>